<evidence type="ECO:0000313" key="3">
    <source>
        <dbReference type="EMBL" id="AFM11462.1"/>
    </source>
</evidence>
<dbReference type="HOGENOM" id="CLU_936713_0_0_12"/>
<protein>
    <recommendedName>
        <fullName evidence="2">Prolow-density lipoprotein receptor-related protein 1-like beta-propeller domain-containing protein</fullName>
    </recommendedName>
</protein>
<dbReference type="Pfam" id="PF16472">
    <property type="entry name" value="DUF5050"/>
    <property type="match status" value="1"/>
</dbReference>
<accession>I4B2F5</accession>
<dbReference type="STRING" id="869212.Turpa_0811"/>
<dbReference type="EMBL" id="CP002959">
    <property type="protein sequence ID" value="AFM11462.1"/>
    <property type="molecule type" value="Genomic_DNA"/>
</dbReference>
<reference evidence="3 4" key="1">
    <citation type="submission" date="2012-06" db="EMBL/GenBank/DDBJ databases">
        <title>The complete chromosome of genome of Turneriella parva DSM 21527.</title>
        <authorList>
            <consortium name="US DOE Joint Genome Institute (JGI-PGF)"/>
            <person name="Lucas S."/>
            <person name="Han J."/>
            <person name="Lapidus A."/>
            <person name="Bruce D."/>
            <person name="Goodwin L."/>
            <person name="Pitluck S."/>
            <person name="Peters L."/>
            <person name="Kyrpides N."/>
            <person name="Mavromatis K."/>
            <person name="Ivanova N."/>
            <person name="Mikhailova N."/>
            <person name="Chertkov O."/>
            <person name="Detter J.C."/>
            <person name="Tapia R."/>
            <person name="Han C."/>
            <person name="Land M."/>
            <person name="Hauser L."/>
            <person name="Markowitz V."/>
            <person name="Cheng J.-F."/>
            <person name="Hugenholtz P."/>
            <person name="Woyke T."/>
            <person name="Wu D."/>
            <person name="Gronow S."/>
            <person name="Wellnitz S."/>
            <person name="Brambilla E."/>
            <person name="Klenk H.-P."/>
            <person name="Eisen J.A."/>
        </authorList>
    </citation>
    <scope>NUCLEOTIDE SEQUENCE [LARGE SCALE GENOMIC DNA]</scope>
    <source>
        <strain evidence="4">ATCC BAA-1111 / DSM 21527 / NCTC 11395 / H</strain>
    </source>
</reference>
<dbReference type="InterPro" id="IPR032485">
    <property type="entry name" value="LRP1-like_beta_prop"/>
</dbReference>
<dbReference type="KEGG" id="tpx:Turpa_0811"/>
<gene>
    <name evidence="3" type="ordered locus">Turpa_0811</name>
</gene>
<keyword evidence="4" id="KW-1185">Reference proteome</keyword>
<sequence length="297" mass="32993">MRPLAVAGLALALAVVPAFWILHGAALTIGEPVRVFGEYGKLQTLAVSPDGKLLAFSSDYRDQKGDIVTYNLETKEKNTVTKTQYLETQPVFSRDGKEIYFFINEVGSGSIKKVNLADGAVTQITDRRVWCEFPSLSPDGKNLIYYSKRENKYNLYEMALATGKETRLTAEQNFDFGPVYSSNGQNVFFYSNRAGSSFSLFQLERSSQKISPIFGPGGFTFQPTADVQGLLIFAVSNVSGNNDIYAVSLGKNRVDQITHSPGNDLFPVVDVRSKKLYYISQREGDYAIYERKFTAAP</sequence>
<evidence type="ECO:0000259" key="2">
    <source>
        <dbReference type="Pfam" id="PF16472"/>
    </source>
</evidence>
<evidence type="ECO:0000256" key="1">
    <source>
        <dbReference type="ARBA" id="ARBA00009820"/>
    </source>
</evidence>
<dbReference type="AlphaFoldDB" id="I4B2F5"/>
<feature type="domain" description="Prolow-density lipoprotein receptor-related protein 1-like beta-propeller" evidence="2">
    <location>
        <begin position="63"/>
        <end position="203"/>
    </location>
</feature>
<organism evidence="3 4">
    <name type="scientific">Turneriella parva (strain ATCC BAA-1111 / DSM 21527 / NCTC 11395 / H)</name>
    <name type="common">Leptospira parva</name>
    <dbReference type="NCBI Taxonomy" id="869212"/>
    <lineage>
        <taxon>Bacteria</taxon>
        <taxon>Pseudomonadati</taxon>
        <taxon>Spirochaetota</taxon>
        <taxon>Spirochaetia</taxon>
        <taxon>Leptospirales</taxon>
        <taxon>Leptospiraceae</taxon>
        <taxon>Turneriella</taxon>
    </lineage>
</organism>
<name>I4B2F5_TURPD</name>
<dbReference type="Proteomes" id="UP000006048">
    <property type="component" value="Chromosome"/>
</dbReference>
<dbReference type="Pfam" id="PF07676">
    <property type="entry name" value="PD40"/>
    <property type="match status" value="2"/>
</dbReference>
<dbReference type="PANTHER" id="PTHR36842:SF1">
    <property type="entry name" value="PROTEIN TOLB"/>
    <property type="match status" value="1"/>
</dbReference>
<dbReference type="Gene3D" id="2.120.10.30">
    <property type="entry name" value="TolB, C-terminal domain"/>
    <property type="match status" value="2"/>
</dbReference>
<dbReference type="SUPFAM" id="SSF69304">
    <property type="entry name" value="Tricorn protease N-terminal domain"/>
    <property type="match status" value="1"/>
</dbReference>
<dbReference type="InterPro" id="IPR011659">
    <property type="entry name" value="WD40"/>
</dbReference>
<dbReference type="RefSeq" id="WP_014801980.1">
    <property type="nucleotide sequence ID" value="NC_018020.1"/>
</dbReference>
<comment type="similarity">
    <text evidence="1">Belongs to the TolB family.</text>
</comment>
<dbReference type="InterPro" id="IPR011042">
    <property type="entry name" value="6-blade_b-propeller_TolB-like"/>
</dbReference>
<evidence type="ECO:0000313" key="4">
    <source>
        <dbReference type="Proteomes" id="UP000006048"/>
    </source>
</evidence>
<dbReference type="PANTHER" id="PTHR36842">
    <property type="entry name" value="PROTEIN TOLB HOMOLOG"/>
    <property type="match status" value="1"/>
</dbReference>
<proteinExistence type="inferred from homology"/>